<dbReference type="SUPFAM" id="SSF54534">
    <property type="entry name" value="FKBP-like"/>
    <property type="match status" value="1"/>
</dbReference>
<gene>
    <name evidence="9 13" type="primary">tig</name>
    <name evidence="13" type="ORF">ENV62_09345</name>
</gene>
<evidence type="ECO:0000259" key="11">
    <source>
        <dbReference type="Pfam" id="PF05697"/>
    </source>
</evidence>
<dbReference type="Gene3D" id="1.10.3120.10">
    <property type="entry name" value="Trigger factor, C-terminal domain"/>
    <property type="match status" value="1"/>
</dbReference>
<dbReference type="Gene3D" id="3.10.50.40">
    <property type="match status" value="1"/>
</dbReference>
<comment type="caution">
    <text evidence="13">The sequence shown here is derived from an EMBL/GenBank/DDBJ whole genome shotgun (WGS) entry which is preliminary data.</text>
</comment>
<comment type="domain">
    <text evidence="9">Consists of 3 domains; the N-terminus binds the ribosome, the middle domain has PPIase activity, while the C-terminus has intrinsic chaperone activity on its own.</text>
</comment>
<feature type="domain" description="Trigger factor C-terminal" evidence="12">
    <location>
        <begin position="270"/>
        <end position="425"/>
    </location>
</feature>
<accession>A0A7C3SJR2</accession>
<dbReference type="PANTHER" id="PTHR30560">
    <property type="entry name" value="TRIGGER FACTOR CHAPERONE AND PEPTIDYL-PROLYL CIS/TRANS ISOMERASE"/>
    <property type="match status" value="1"/>
</dbReference>
<dbReference type="Pfam" id="PF05697">
    <property type="entry name" value="Trigger_N"/>
    <property type="match status" value="1"/>
</dbReference>
<dbReference type="SUPFAM" id="SSF102735">
    <property type="entry name" value="Trigger factor ribosome-binding domain"/>
    <property type="match status" value="1"/>
</dbReference>
<dbReference type="GO" id="GO:0043022">
    <property type="term" value="F:ribosome binding"/>
    <property type="evidence" value="ECO:0007669"/>
    <property type="project" value="TreeGrafter"/>
</dbReference>
<comment type="similarity">
    <text evidence="2 9">Belongs to the FKBP-type PPIase family. Tig subfamily.</text>
</comment>
<dbReference type="InterPro" id="IPR027304">
    <property type="entry name" value="Trigger_fact/SurA_dom_sf"/>
</dbReference>
<evidence type="ECO:0000259" key="12">
    <source>
        <dbReference type="Pfam" id="PF05698"/>
    </source>
</evidence>
<dbReference type="GO" id="GO:0044183">
    <property type="term" value="F:protein folding chaperone"/>
    <property type="evidence" value="ECO:0007669"/>
    <property type="project" value="TreeGrafter"/>
</dbReference>
<evidence type="ECO:0000256" key="8">
    <source>
        <dbReference type="ARBA" id="ARBA00029986"/>
    </source>
</evidence>
<evidence type="ECO:0000256" key="3">
    <source>
        <dbReference type="ARBA" id="ARBA00013194"/>
    </source>
</evidence>
<dbReference type="NCBIfam" id="TIGR00115">
    <property type="entry name" value="tig"/>
    <property type="match status" value="1"/>
</dbReference>
<feature type="domain" description="PPIase FKBP-type" evidence="10">
    <location>
        <begin position="163"/>
        <end position="245"/>
    </location>
</feature>
<dbReference type="InterPro" id="IPR001179">
    <property type="entry name" value="PPIase_FKBP_dom"/>
</dbReference>
<dbReference type="GO" id="GO:0015031">
    <property type="term" value="P:protein transport"/>
    <property type="evidence" value="ECO:0007669"/>
    <property type="project" value="UniProtKB-UniRule"/>
</dbReference>
<keyword evidence="7 9" id="KW-0413">Isomerase</keyword>
<dbReference type="AlphaFoldDB" id="A0A7C3SJR2"/>
<dbReference type="InterPro" id="IPR046357">
    <property type="entry name" value="PPIase_dom_sf"/>
</dbReference>
<name>A0A7C3SJR2_9BACT</name>
<evidence type="ECO:0000256" key="6">
    <source>
        <dbReference type="ARBA" id="ARBA00023186"/>
    </source>
</evidence>
<evidence type="ECO:0000256" key="9">
    <source>
        <dbReference type="HAMAP-Rule" id="MF_00303"/>
    </source>
</evidence>
<dbReference type="InterPro" id="IPR008880">
    <property type="entry name" value="Trigger_fac_C"/>
</dbReference>
<keyword evidence="9" id="KW-0963">Cytoplasm</keyword>
<keyword evidence="9" id="KW-0132">Cell division</keyword>
<dbReference type="GO" id="GO:0051083">
    <property type="term" value="P:'de novo' cotranslational protein folding"/>
    <property type="evidence" value="ECO:0007669"/>
    <property type="project" value="TreeGrafter"/>
</dbReference>
<evidence type="ECO:0000256" key="4">
    <source>
        <dbReference type="ARBA" id="ARBA00016902"/>
    </source>
</evidence>
<dbReference type="PIRSF" id="PIRSF003095">
    <property type="entry name" value="Trigger_factor"/>
    <property type="match status" value="1"/>
</dbReference>
<dbReference type="SUPFAM" id="SSF109998">
    <property type="entry name" value="Triger factor/SurA peptide-binding domain-like"/>
    <property type="match status" value="1"/>
</dbReference>
<dbReference type="Gene3D" id="3.30.70.1050">
    <property type="entry name" value="Trigger factor ribosome-binding domain"/>
    <property type="match status" value="1"/>
</dbReference>
<dbReference type="GO" id="GO:0043335">
    <property type="term" value="P:protein unfolding"/>
    <property type="evidence" value="ECO:0007669"/>
    <property type="project" value="TreeGrafter"/>
</dbReference>
<comment type="function">
    <text evidence="9">Involved in protein export. Acts as a chaperone by maintaining the newly synthesized protein in an open conformation. Functions as a peptidyl-prolyl cis-trans isomerase.</text>
</comment>
<dbReference type="GO" id="GO:0003755">
    <property type="term" value="F:peptidyl-prolyl cis-trans isomerase activity"/>
    <property type="evidence" value="ECO:0007669"/>
    <property type="project" value="UniProtKB-UniRule"/>
</dbReference>
<proteinExistence type="inferred from homology"/>
<keyword evidence="5 9" id="KW-0697">Rotamase</keyword>
<dbReference type="InterPro" id="IPR036611">
    <property type="entry name" value="Trigger_fac_ribosome-bd_sf"/>
</dbReference>
<comment type="catalytic activity">
    <reaction evidence="1 9">
        <text>[protein]-peptidylproline (omega=180) = [protein]-peptidylproline (omega=0)</text>
        <dbReference type="Rhea" id="RHEA:16237"/>
        <dbReference type="Rhea" id="RHEA-COMP:10747"/>
        <dbReference type="Rhea" id="RHEA-COMP:10748"/>
        <dbReference type="ChEBI" id="CHEBI:83833"/>
        <dbReference type="ChEBI" id="CHEBI:83834"/>
        <dbReference type="EC" id="5.2.1.8"/>
    </reaction>
</comment>
<sequence>MTESLIQVELENLGQVKRKLAIVVPKEEVSQEMERAYRDLGKRAKVKGFRPGKVPRAVLTMYYRKQVEKDVSDALVRRSLQEALQEKNLDPVGMNWPEPLPPVREGEDYRFVVELEVPPEFTAENYFGLALTDPGAEVTEEMVEARLNEIREANALLQPVPEPRPVQAGDFVILDYQGHFAGQALEEAKGENVYLEVGAGKFNRDFENNLLGLRPGAEARFVVDLPPDFFNPLIAGKSLEFQVKIHDIKERVVPELNDAFAQSLGGKFQTLADLREAVRQDIIKIKERERQARLEQQVLERLIASHSFELPPSLVWQEQETMLREQLAHLQQYNLNLEGLDLQRMLEAVRPKAEFRVRSRLLLKQIAKQEGIQVEDSEVEAALQRLADSRGRTLAQMREIYRQQNLLEILRQDLLNEKVLKLLLEKADLRGTPINEEQEKES</sequence>
<evidence type="ECO:0000256" key="5">
    <source>
        <dbReference type="ARBA" id="ARBA00023110"/>
    </source>
</evidence>
<protein>
    <recommendedName>
        <fullName evidence="4 9">Trigger factor</fullName>
        <shortName evidence="9">TF</shortName>
        <ecNumber evidence="3 9">5.2.1.8</ecNumber>
    </recommendedName>
    <alternativeName>
        <fullName evidence="8 9">PPIase</fullName>
    </alternativeName>
</protein>
<evidence type="ECO:0000313" key="13">
    <source>
        <dbReference type="EMBL" id="HGB15422.1"/>
    </source>
</evidence>
<feature type="domain" description="Trigger factor ribosome-binding bacterial" evidence="11">
    <location>
        <begin position="7"/>
        <end position="150"/>
    </location>
</feature>
<dbReference type="Pfam" id="PF00254">
    <property type="entry name" value="FKBP_C"/>
    <property type="match status" value="1"/>
</dbReference>
<dbReference type="InterPro" id="IPR005215">
    <property type="entry name" value="Trig_fac"/>
</dbReference>
<keyword evidence="9" id="KW-0131">Cell cycle</keyword>
<dbReference type="Pfam" id="PF05698">
    <property type="entry name" value="Trigger_C"/>
    <property type="match status" value="1"/>
</dbReference>
<dbReference type="InterPro" id="IPR037041">
    <property type="entry name" value="Trigger_fac_C_sf"/>
</dbReference>
<organism evidence="13">
    <name type="scientific">Desulfobacca acetoxidans</name>
    <dbReference type="NCBI Taxonomy" id="60893"/>
    <lineage>
        <taxon>Bacteria</taxon>
        <taxon>Pseudomonadati</taxon>
        <taxon>Thermodesulfobacteriota</taxon>
        <taxon>Desulfobaccia</taxon>
        <taxon>Desulfobaccales</taxon>
        <taxon>Desulfobaccaceae</taxon>
        <taxon>Desulfobacca</taxon>
    </lineage>
</organism>
<dbReference type="GO" id="GO:0005737">
    <property type="term" value="C:cytoplasm"/>
    <property type="evidence" value="ECO:0007669"/>
    <property type="project" value="UniProtKB-SubCell"/>
</dbReference>
<dbReference type="PANTHER" id="PTHR30560:SF3">
    <property type="entry name" value="TRIGGER FACTOR-LIKE PROTEIN TIG, CHLOROPLASTIC"/>
    <property type="match status" value="1"/>
</dbReference>
<evidence type="ECO:0000256" key="2">
    <source>
        <dbReference type="ARBA" id="ARBA00005464"/>
    </source>
</evidence>
<comment type="subcellular location">
    <subcellularLocation>
        <location evidence="9">Cytoplasm</location>
    </subcellularLocation>
    <text evidence="9">About half TF is bound to the ribosome near the polypeptide exit tunnel while the other half is free in the cytoplasm.</text>
</comment>
<reference evidence="13" key="1">
    <citation type="journal article" date="2020" name="mSystems">
        <title>Genome- and Community-Level Interaction Insights into Carbon Utilization and Element Cycling Functions of Hydrothermarchaeota in Hydrothermal Sediment.</title>
        <authorList>
            <person name="Zhou Z."/>
            <person name="Liu Y."/>
            <person name="Xu W."/>
            <person name="Pan J."/>
            <person name="Luo Z.H."/>
            <person name="Li M."/>
        </authorList>
    </citation>
    <scope>NUCLEOTIDE SEQUENCE [LARGE SCALE GENOMIC DNA]</scope>
    <source>
        <strain evidence="13">SpSt-776</strain>
    </source>
</reference>
<evidence type="ECO:0000256" key="7">
    <source>
        <dbReference type="ARBA" id="ARBA00023235"/>
    </source>
</evidence>
<dbReference type="InterPro" id="IPR008881">
    <property type="entry name" value="Trigger_fac_ribosome-bd_bac"/>
</dbReference>
<keyword evidence="6 9" id="KW-0143">Chaperone</keyword>
<dbReference type="EMBL" id="DTHB01000053">
    <property type="protein sequence ID" value="HGB15422.1"/>
    <property type="molecule type" value="Genomic_DNA"/>
</dbReference>
<evidence type="ECO:0000259" key="10">
    <source>
        <dbReference type="Pfam" id="PF00254"/>
    </source>
</evidence>
<evidence type="ECO:0000256" key="1">
    <source>
        <dbReference type="ARBA" id="ARBA00000971"/>
    </source>
</evidence>
<dbReference type="EC" id="5.2.1.8" evidence="3 9"/>
<dbReference type="GO" id="GO:0051301">
    <property type="term" value="P:cell division"/>
    <property type="evidence" value="ECO:0007669"/>
    <property type="project" value="UniProtKB-KW"/>
</dbReference>
<dbReference type="HAMAP" id="MF_00303">
    <property type="entry name" value="Trigger_factor_Tig"/>
    <property type="match status" value="1"/>
</dbReference>